<dbReference type="InterPro" id="IPR047670">
    <property type="entry name" value="YfjT-like"/>
</dbReference>
<dbReference type="EMBL" id="CP159510">
    <property type="protein sequence ID" value="XCJ16916.1"/>
    <property type="molecule type" value="Genomic_DNA"/>
</dbReference>
<accession>A0AAU8IF28</accession>
<gene>
    <name evidence="1" type="ORF">ABNN70_15125</name>
</gene>
<reference evidence="1" key="1">
    <citation type="submission" date="2024-06" db="EMBL/GenBank/DDBJ databases">
        <authorList>
            <person name="Fan A."/>
            <person name="Zhang F.Y."/>
            <person name="Zhang L."/>
        </authorList>
    </citation>
    <scope>NUCLEOTIDE SEQUENCE</scope>
    <source>
        <strain evidence="1">Y61</strain>
    </source>
</reference>
<protein>
    <submittedName>
        <fullName evidence="1">SE1561 family protein</fullName>
    </submittedName>
</protein>
<dbReference type="NCBIfam" id="NF040878">
    <property type="entry name" value="SE1561_fam"/>
    <property type="match status" value="1"/>
</dbReference>
<dbReference type="RefSeq" id="WP_129930141.1">
    <property type="nucleotide sequence ID" value="NZ_CP159510.1"/>
</dbReference>
<name>A0AAU8IF28_9BACL</name>
<sequence length="70" mass="8396">MGRATHSKDAQISYMKNRIQLISYMVQAFEAGSTQPEDLDQLLHMMDEFEIRIRRFRDDWKEDLSRFNGQ</sequence>
<proteinExistence type="predicted"/>
<organism evidence="1">
    <name type="scientific">Sporolactobacillus sp. Y61</name>
    <dbReference type="NCBI Taxonomy" id="3160863"/>
    <lineage>
        <taxon>Bacteria</taxon>
        <taxon>Bacillati</taxon>
        <taxon>Bacillota</taxon>
        <taxon>Bacilli</taxon>
        <taxon>Bacillales</taxon>
        <taxon>Sporolactobacillaceae</taxon>
        <taxon>Sporolactobacillus</taxon>
    </lineage>
</organism>
<evidence type="ECO:0000313" key="1">
    <source>
        <dbReference type="EMBL" id="XCJ16916.1"/>
    </source>
</evidence>
<dbReference type="AlphaFoldDB" id="A0AAU8IF28"/>